<evidence type="ECO:0000313" key="3">
    <source>
        <dbReference type="Proteomes" id="UP000469421"/>
    </source>
</evidence>
<dbReference type="CDD" id="cd21173">
    <property type="entry name" value="NucC-like"/>
    <property type="match status" value="1"/>
</dbReference>
<accession>A0A6N7LZG6</accession>
<dbReference type="RefSeq" id="WP_153500829.1">
    <property type="nucleotide sequence ID" value="NZ_WIRE01000001.1"/>
</dbReference>
<organism evidence="2 3">
    <name type="scientific">Alcanivorax sediminis</name>
    <dbReference type="NCBI Taxonomy" id="2663008"/>
    <lineage>
        <taxon>Bacteria</taxon>
        <taxon>Pseudomonadati</taxon>
        <taxon>Pseudomonadota</taxon>
        <taxon>Gammaproteobacteria</taxon>
        <taxon>Oceanospirillales</taxon>
        <taxon>Alcanivoracaceae</taxon>
        <taxon>Alcanivorax</taxon>
    </lineage>
</organism>
<evidence type="ECO:0000313" key="2">
    <source>
        <dbReference type="EMBL" id="MQX53470.1"/>
    </source>
</evidence>
<comment type="caution">
    <text evidence="2">The sequence shown here is derived from an EMBL/GenBank/DDBJ whole genome shotgun (WGS) entry which is preliminary data.</text>
</comment>
<keyword evidence="3" id="KW-1185">Reference proteome</keyword>
<reference evidence="2 3" key="1">
    <citation type="submission" date="2019-10" db="EMBL/GenBank/DDBJ databases">
        <title>Alcanivorax sp.PA15-N-34 draft genome sequence.</title>
        <authorList>
            <person name="Liao X."/>
            <person name="Shao Z."/>
        </authorList>
    </citation>
    <scope>NUCLEOTIDE SEQUENCE [LARGE SCALE GENOMIC DNA]</scope>
    <source>
        <strain evidence="2 3">PA15-N-34</strain>
    </source>
</reference>
<dbReference type="Pfam" id="PF20247">
    <property type="entry name" value="DUF6602"/>
    <property type="match status" value="1"/>
</dbReference>
<dbReference type="EMBL" id="WIRE01000001">
    <property type="protein sequence ID" value="MQX53470.1"/>
    <property type="molecule type" value="Genomic_DNA"/>
</dbReference>
<sequence>MKQQGTNAIAILLDEKINEFKTAFIENSRLLFVDDEGSLVHPGEFGTYREDVVKKFLTNILPERMGMESGFVVTSNGKISTQCDIVIYDKSVTPLIKNENGQRFFPIESVVAIGEIKSKLSTSELKKALRKLAKTKSLRDYLYEPSYTYCKKEEGNASIYQPEKDELDQIITFLICEEFSFSPRENLVNIMDCYKEELPHRPFCHRHNMVLSINDGLLTYLHPQGFVYPFPSKATLIHDYGGTDQLKETRLTAELMKYRFIAPPTGSSEHIRHFTSMLHMALISVSVLYPEMARYIEGREDVQFIDFEQSLR</sequence>
<protein>
    <recommendedName>
        <fullName evidence="1">DUF6602 domain-containing protein</fullName>
    </recommendedName>
</protein>
<gene>
    <name evidence="2" type="ORF">GFN93_09430</name>
</gene>
<proteinExistence type="predicted"/>
<name>A0A6N7LZG6_9GAMM</name>
<feature type="domain" description="DUF6602" evidence="1">
    <location>
        <begin position="38"/>
        <end position="138"/>
    </location>
</feature>
<dbReference type="InterPro" id="IPR046537">
    <property type="entry name" value="DUF6602"/>
</dbReference>
<evidence type="ECO:0000259" key="1">
    <source>
        <dbReference type="Pfam" id="PF20247"/>
    </source>
</evidence>
<dbReference type="Proteomes" id="UP000469421">
    <property type="component" value="Unassembled WGS sequence"/>
</dbReference>
<dbReference type="AlphaFoldDB" id="A0A6N7LZG6"/>